<dbReference type="InterPro" id="IPR036390">
    <property type="entry name" value="WH_DNA-bd_sf"/>
</dbReference>
<comment type="similarity">
    <text evidence="1">Belongs to the LysR transcriptional regulatory family.</text>
</comment>
<dbReference type="Gene3D" id="1.10.10.10">
    <property type="entry name" value="Winged helix-like DNA-binding domain superfamily/Winged helix DNA-binding domain"/>
    <property type="match status" value="1"/>
</dbReference>
<accession>A0ABU0FL64</accession>
<evidence type="ECO:0000259" key="5">
    <source>
        <dbReference type="PROSITE" id="PS50931"/>
    </source>
</evidence>
<dbReference type="RefSeq" id="WP_307433960.1">
    <property type="nucleotide sequence ID" value="NZ_JAUSVK010000001.1"/>
</dbReference>
<dbReference type="Proteomes" id="UP001237448">
    <property type="component" value="Unassembled WGS sequence"/>
</dbReference>
<protein>
    <submittedName>
        <fullName evidence="6">DNA-binding transcriptional LysR family regulator</fullName>
    </submittedName>
</protein>
<keyword evidence="4" id="KW-0804">Transcription</keyword>
<dbReference type="InterPro" id="IPR000847">
    <property type="entry name" value="LysR_HTH_N"/>
</dbReference>
<evidence type="ECO:0000256" key="3">
    <source>
        <dbReference type="ARBA" id="ARBA00023125"/>
    </source>
</evidence>
<sequence length="292" mass="31284">MDILLRHQLNALRAVEAAGRLGSMAKAAEELGVTVGAVSQQVHKAERRLRQPLFVRGPKGLVPTAFGAPLLAGLSRGFGEIARALSAAEGRAEHVLTVSVAPVFAAKWLVPRLARFRDLRPDLQVRIDASVELVDFAASDVDVGVRIGTGPWPHVRAAHLLDHGLFPACSPALAARIGGLDDLARVPIIRDHNSPAGWPTWLAGHGRAGMTLGPGPIFSDASLCLDAAVAGQGVMMAWRVLAQDALRDGRLVSPFPRPVPTGRSYWLVTSDRERASAKVKAFESWIRAELKE</sequence>
<gene>
    <name evidence="6" type="ORF">J3R73_005140</name>
</gene>
<dbReference type="PANTHER" id="PTHR30537:SF79">
    <property type="entry name" value="TRANSCRIPTIONAL REGULATOR-RELATED"/>
    <property type="match status" value="1"/>
</dbReference>
<evidence type="ECO:0000313" key="6">
    <source>
        <dbReference type="EMBL" id="MDQ0395348.1"/>
    </source>
</evidence>
<proteinExistence type="inferred from homology"/>
<comment type="caution">
    <text evidence="6">The sequence shown here is derived from an EMBL/GenBank/DDBJ whole genome shotgun (WGS) entry which is preliminary data.</text>
</comment>
<evidence type="ECO:0000256" key="2">
    <source>
        <dbReference type="ARBA" id="ARBA00023015"/>
    </source>
</evidence>
<dbReference type="PROSITE" id="PS50931">
    <property type="entry name" value="HTH_LYSR"/>
    <property type="match status" value="1"/>
</dbReference>
<dbReference type="SUPFAM" id="SSF53850">
    <property type="entry name" value="Periplasmic binding protein-like II"/>
    <property type="match status" value="1"/>
</dbReference>
<dbReference type="Gene3D" id="3.40.190.10">
    <property type="entry name" value="Periplasmic binding protein-like II"/>
    <property type="match status" value="2"/>
</dbReference>
<keyword evidence="2" id="KW-0805">Transcription regulation</keyword>
<dbReference type="InterPro" id="IPR058163">
    <property type="entry name" value="LysR-type_TF_proteobact-type"/>
</dbReference>
<evidence type="ECO:0000313" key="7">
    <source>
        <dbReference type="Proteomes" id="UP001237448"/>
    </source>
</evidence>
<dbReference type="Pfam" id="PF03466">
    <property type="entry name" value="LysR_substrate"/>
    <property type="match status" value="1"/>
</dbReference>
<dbReference type="InterPro" id="IPR005119">
    <property type="entry name" value="LysR_subst-bd"/>
</dbReference>
<reference evidence="6 7" key="1">
    <citation type="submission" date="2023-07" db="EMBL/GenBank/DDBJ databases">
        <title>Genomic Encyclopedia of Type Strains, Phase IV (KMG-IV): sequencing the most valuable type-strain genomes for metagenomic binning, comparative biology and taxonomic classification.</title>
        <authorList>
            <person name="Goeker M."/>
        </authorList>
    </citation>
    <scope>NUCLEOTIDE SEQUENCE [LARGE SCALE GENOMIC DNA]</scope>
    <source>
        <strain evidence="6 7">DSM 5896</strain>
    </source>
</reference>
<name>A0ABU0FL64_9HYPH</name>
<keyword evidence="3 6" id="KW-0238">DNA-binding</keyword>
<evidence type="ECO:0000256" key="4">
    <source>
        <dbReference type="ARBA" id="ARBA00023163"/>
    </source>
</evidence>
<evidence type="ECO:0000256" key="1">
    <source>
        <dbReference type="ARBA" id="ARBA00009437"/>
    </source>
</evidence>
<dbReference type="InterPro" id="IPR036388">
    <property type="entry name" value="WH-like_DNA-bd_sf"/>
</dbReference>
<dbReference type="Pfam" id="PF00126">
    <property type="entry name" value="HTH_1"/>
    <property type="match status" value="1"/>
</dbReference>
<dbReference type="GO" id="GO:0003677">
    <property type="term" value="F:DNA binding"/>
    <property type="evidence" value="ECO:0007669"/>
    <property type="project" value="UniProtKB-KW"/>
</dbReference>
<organism evidence="6 7">
    <name type="scientific">Labrys monachus</name>
    <dbReference type="NCBI Taxonomy" id="217067"/>
    <lineage>
        <taxon>Bacteria</taxon>
        <taxon>Pseudomonadati</taxon>
        <taxon>Pseudomonadota</taxon>
        <taxon>Alphaproteobacteria</taxon>
        <taxon>Hyphomicrobiales</taxon>
        <taxon>Xanthobacteraceae</taxon>
        <taxon>Labrys</taxon>
    </lineage>
</organism>
<dbReference type="CDD" id="cd08432">
    <property type="entry name" value="PBP2_GcdR_TrpI_HvrB_AmpR_like"/>
    <property type="match status" value="1"/>
</dbReference>
<feature type="domain" description="HTH lysR-type" evidence="5">
    <location>
        <begin position="7"/>
        <end position="64"/>
    </location>
</feature>
<dbReference type="PANTHER" id="PTHR30537">
    <property type="entry name" value="HTH-TYPE TRANSCRIPTIONAL REGULATOR"/>
    <property type="match status" value="1"/>
</dbReference>
<dbReference type="EMBL" id="JAUSVK010000001">
    <property type="protein sequence ID" value="MDQ0395348.1"/>
    <property type="molecule type" value="Genomic_DNA"/>
</dbReference>
<keyword evidence="7" id="KW-1185">Reference proteome</keyword>
<dbReference type="SUPFAM" id="SSF46785">
    <property type="entry name" value="Winged helix' DNA-binding domain"/>
    <property type="match status" value="1"/>
</dbReference>